<dbReference type="Proteomes" id="UP000198802">
    <property type="component" value="Unassembled WGS sequence"/>
</dbReference>
<dbReference type="PANTHER" id="PTHR43880">
    <property type="entry name" value="ALCOHOL DEHYDROGENASE"/>
    <property type="match status" value="1"/>
</dbReference>
<keyword evidence="5" id="KW-0520">NAD</keyword>
<keyword evidence="3 6" id="KW-0862">Zinc</keyword>
<dbReference type="GO" id="GO:0046294">
    <property type="term" value="P:formaldehyde catabolic process"/>
    <property type="evidence" value="ECO:0007669"/>
    <property type="project" value="TreeGrafter"/>
</dbReference>
<evidence type="ECO:0000256" key="1">
    <source>
        <dbReference type="ARBA" id="ARBA00008072"/>
    </source>
</evidence>
<proteinExistence type="inferred from homology"/>
<dbReference type="Pfam" id="PF08240">
    <property type="entry name" value="ADH_N"/>
    <property type="match status" value="1"/>
</dbReference>
<dbReference type="Gene3D" id="3.40.50.720">
    <property type="entry name" value="NAD(P)-binding Rossmann-like Domain"/>
    <property type="match status" value="1"/>
</dbReference>
<dbReference type="InterPro" id="IPR002328">
    <property type="entry name" value="ADH_Zn_CS"/>
</dbReference>
<evidence type="ECO:0000256" key="6">
    <source>
        <dbReference type="RuleBase" id="RU361277"/>
    </source>
</evidence>
<dbReference type="PROSITE" id="PS00059">
    <property type="entry name" value="ADH_ZINC"/>
    <property type="match status" value="1"/>
</dbReference>
<dbReference type="PANTHER" id="PTHR43880:SF12">
    <property type="entry name" value="ALCOHOL DEHYDROGENASE CLASS-3"/>
    <property type="match status" value="1"/>
</dbReference>
<keyword evidence="4" id="KW-0560">Oxidoreductase</keyword>
<evidence type="ECO:0000259" key="7">
    <source>
        <dbReference type="SMART" id="SM00829"/>
    </source>
</evidence>
<dbReference type="InterPro" id="IPR013154">
    <property type="entry name" value="ADH-like_N"/>
</dbReference>
<dbReference type="InterPro" id="IPR013149">
    <property type="entry name" value="ADH-like_C"/>
</dbReference>
<evidence type="ECO:0000256" key="5">
    <source>
        <dbReference type="ARBA" id="ARBA00023027"/>
    </source>
</evidence>
<sequence length="370" mass="38780">MKTKAAVLWNVGDPWSVEEVDLDPPKAGEVLIRVVAAGLCHSDDHLATGDMPSVLPMVAGHEGAGIVEEVGPNVTRVRPGDHVVVMFMPSCGHCRWCATGRTNLCDLGGSLMMGVGVDGTSRLHARGKDVTTMCFLGTFSQYAVLHEASVIRIDDDLPMDAAALVACGVPTGFGSAVHTAGVRPGEAVVVVGAGGVGMNAIQGARIAGAELIIAVDPVEFKRDQAKVFGATHTSPSMAQATELVRELTRGVMADAAILTVGVARGDQIAPLLGLVSKGGRAVVTAVAPAVETEVTLSLFDLTIFQKELRGTLFGASNGQADIPRLLSLYRSGQLKLDELITTRYTLDEINTGYDDMRAGRNIRGVILHGH</sequence>
<name>A0A0S4QMC2_9ACTN</name>
<evidence type="ECO:0000313" key="9">
    <source>
        <dbReference type="Proteomes" id="UP000198802"/>
    </source>
</evidence>
<dbReference type="SUPFAM" id="SSF50129">
    <property type="entry name" value="GroES-like"/>
    <property type="match status" value="2"/>
</dbReference>
<dbReference type="RefSeq" id="WP_091275431.1">
    <property type="nucleotide sequence ID" value="NZ_FAOZ01000006.1"/>
</dbReference>
<comment type="cofactor">
    <cofactor evidence="6">
        <name>Zn(2+)</name>
        <dbReference type="ChEBI" id="CHEBI:29105"/>
    </cofactor>
</comment>
<protein>
    <submittedName>
        <fullName evidence="8">S-(Hydroxymethyl)glutathione dehydrogenase / alcohol dehydrogenase</fullName>
    </submittedName>
</protein>
<dbReference type="CDD" id="cd08279">
    <property type="entry name" value="Zn_ADH_class_III"/>
    <property type="match status" value="1"/>
</dbReference>
<feature type="domain" description="Enoyl reductase (ER)" evidence="7">
    <location>
        <begin position="12"/>
        <end position="366"/>
    </location>
</feature>
<dbReference type="GO" id="GO:0005829">
    <property type="term" value="C:cytosol"/>
    <property type="evidence" value="ECO:0007669"/>
    <property type="project" value="TreeGrafter"/>
</dbReference>
<accession>A0A0S4QMC2</accession>
<gene>
    <name evidence="8" type="ORF">Ga0074812_106279</name>
</gene>
<evidence type="ECO:0000313" key="8">
    <source>
        <dbReference type="EMBL" id="CUU56024.1"/>
    </source>
</evidence>
<dbReference type="Gene3D" id="3.90.180.10">
    <property type="entry name" value="Medium-chain alcohol dehydrogenases, catalytic domain"/>
    <property type="match status" value="1"/>
</dbReference>
<dbReference type="InterPro" id="IPR011032">
    <property type="entry name" value="GroES-like_sf"/>
</dbReference>
<evidence type="ECO:0000256" key="4">
    <source>
        <dbReference type="ARBA" id="ARBA00023002"/>
    </source>
</evidence>
<dbReference type="InterPro" id="IPR020843">
    <property type="entry name" value="ER"/>
</dbReference>
<dbReference type="Pfam" id="PF00107">
    <property type="entry name" value="ADH_zinc_N"/>
    <property type="match status" value="1"/>
</dbReference>
<reference evidence="9" key="1">
    <citation type="submission" date="2015-11" db="EMBL/GenBank/DDBJ databases">
        <authorList>
            <person name="Varghese N."/>
        </authorList>
    </citation>
    <scope>NUCLEOTIDE SEQUENCE [LARGE SCALE GENOMIC DNA]</scope>
    <source>
        <strain evidence="9">DSM 45899</strain>
    </source>
</reference>
<dbReference type="NCBIfam" id="TIGR03989">
    <property type="entry name" value="Rxyl_3153"/>
    <property type="match status" value="1"/>
</dbReference>
<dbReference type="InterPro" id="IPR036291">
    <property type="entry name" value="NAD(P)-bd_dom_sf"/>
</dbReference>
<keyword evidence="9" id="KW-1185">Reference proteome</keyword>
<comment type="similarity">
    <text evidence="1 6">Belongs to the zinc-containing alcohol dehydrogenase family.</text>
</comment>
<dbReference type="GO" id="GO:0008270">
    <property type="term" value="F:zinc ion binding"/>
    <property type="evidence" value="ECO:0007669"/>
    <property type="project" value="InterPro"/>
</dbReference>
<evidence type="ECO:0000256" key="3">
    <source>
        <dbReference type="ARBA" id="ARBA00022833"/>
    </source>
</evidence>
<dbReference type="InterPro" id="IPR023921">
    <property type="entry name" value="ADH_Zn_actinomycetes"/>
</dbReference>
<evidence type="ECO:0000256" key="2">
    <source>
        <dbReference type="ARBA" id="ARBA00022723"/>
    </source>
</evidence>
<dbReference type="AlphaFoldDB" id="A0A0S4QMC2"/>
<dbReference type="EMBL" id="FAOZ01000006">
    <property type="protein sequence ID" value="CUU56024.1"/>
    <property type="molecule type" value="Genomic_DNA"/>
</dbReference>
<dbReference type="SMART" id="SM00829">
    <property type="entry name" value="PKS_ER"/>
    <property type="match status" value="1"/>
</dbReference>
<dbReference type="SUPFAM" id="SSF51735">
    <property type="entry name" value="NAD(P)-binding Rossmann-fold domains"/>
    <property type="match status" value="1"/>
</dbReference>
<dbReference type="GO" id="GO:0051903">
    <property type="term" value="F:S-(hydroxymethyl)glutathione dehydrogenase [NAD(P)+] activity"/>
    <property type="evidence" value="ECO:0007669"/>
    <property type="project" value="TreeGrafter"/>
</dbReference>
<organism evidence="8 9">
    <name type="scientific">Parafrankia irregularis</name>
    <dbReference type="NCBI Taxonomy" id="795642"/>
    <lineage>
        <taxon>Bacteria</taxon>
        <taxon>Bacillati</taxon>
        <taxon>Actinomycetota</taxon>
        <taxon>Actinomycetes</taxon>
        <taxon>Frankiales</taxon>
        <taxon>Frankiaceae</taxon>
        <taxon>Parafrankia</taxon>
    </lineage>
</organism>
<keyword evidence="2 6" id="KW-0479">Metal-binding</keyword>